<evidence type="ECO:0000313" key="17">
    <source>
        <dbReference type="EMBL" id="KAJ0202085.1"/>
    </source>
</evidence>
<reference evidence="17 18" key="1">
    <citation type="journal article" date="2017" name="Nat. Commun.">
        <title>Genome assembly with in vitro proximity ligation data and whole-genome triplication in lettuce.</title>
        <authorList>
            <person name="Reyes-Chin-Wo S."/>
            <person name="Wang Z."/>
            <person name="Yang X."/>
            <person name="Kozik A."/>
            <person name="Arikit S."/>
            <person name="Song C."/>
            <person name="Xia L."/>
            <person name="Froenicke L."/>
            <person name="Lavelle D.O."/>
            <person name="Truco M.J."/>
            <person name="Xia R."/>
            <person name="Zhu S."/>
            <person name="Xu C."/>
            <person name="Xu H."/>
            <person name="Xu X."/>
            <person name="Cox K."/>
            <person name="Korf I."/>
            <person name="Meyers B.C."/>
            <person name="Michelmore R.W."/>
        </authorList>
    </citation>
    <scope>NUCLEOTIDE SEQUENCE [LARGE SCALE GENOMIC DNA]</scope>
    <source>
        <strain evidence="18">cv. Salinas</strain>
        <tissue evidence="17">Seedlings</tissue>
    </source>
</reference>
<keyword evidence="5 13" id="KW-0378">Hydrolase</keyword>
<dbReference type="Pfam" id="PF01095">
    <property type="entry name" value="Pectinesterase"/>
    <property type="match status" value="1"/>
</dbReference>
<name>A0A9R1V9D1_LACSA</name>
<feature type="compositionally biased region" description="Polar residues" evidence="14">
    <location>
        <begin position="258"/>
        <end position="273"/>
    </location>
</feature>
<evidence type="ECO:0000256" key="15">
    <source>
        <dbReference type="SAM" id="Phobius"/>
    </source>
</evidence>
<dbReference type="Proteomes" id="UP000235145">
    <property type="component" value="Unassembled WGS sequence"/>
</dbReference>
<protein>
    <recommendedName>
        <fullName evidence="4 13">Pectinesterase</fullName>
        <ecNumber evidence="4 13">3.1.1.11</ecNumber>
    </recommendedName>
</protein>
<dbReference type="GO" id="GO:0042545">
    <property type="term" value="P:cell wall modification"/>
    <property type="evidence" value="ECO:0007669"/>
    <property type="project" value="UniProtKB-UniRule"/>
</dbReference>
<sequence>MASDGGKKKKVIAMAVLLVVGAVVSTIVTVRRHKDIEINVRKAGGKKTGIIAATAVTTAATTATVIILCKHTDFKKVCEETLSRVGLKEPRDLVKANFNAAMESILVAIEKSYTLQVAAKDPMAAKAIEQCNELLHVSIEDLKRSVDQVNIFDLPKLKQNIIDLRVWLSGAVTWQETCLDAFENTTGDSKMSMWKFMETGNRLTRNSLAILDGVAELSIDVQKSPRKVPKPRPKPLTMPISVNWKADLTINPMALRQDTGNGMNNNPADSQPATVGGDSKPMTGNRRMLDQLDDDFQDPVVHSNLQMVGDSSSKDDEIPTPETKPVMPLQQDDNTQYPSWADGPRRSLINADPSTLKPNAIVSQDGTGNFKTITEAVDSVPQKQTEPFIILIKAGTYKENVAIPRHSNNIVLLGEGPATTKITGNKNFIDGVSTFHTATVAVNGDGFMAKDLWFENTAGPEKHQAVALRVSADMAIFQNCVMDGYQDTLYTHSYRQFYRRCNVSGTIDFVFGDAAAVFQDCHMIVRKPMSNQACMVTAQGRKDSHSVGGIVLQGCTITAEPNFLNAAPMPKSYLGRPWKEYSRTIIMQSFIDKNIDPEGWAPWTGTFGLDTCFYTELDNKGPGADTSKRVKWKGVKRMSPREASKYTPARFIQGDSWIKGTGVPYDSGMMNI</sequence>
<evidence type="ECO:0000256" key="10">
    <source>
        <dbReference type="ARBA" id="ARBA00047928"/>
    </source>
</evidence>
<keyword evidence="15" id="KW-0812">Transmembrane</keyword>
<dbReference type="Pfam" id="PF04043">
    <property type="entry name" value="PMEI"/>
    <property type="match status" value="1"/>
</dbReference>
<organism evidence="17 18">
    <name type="scientific">Lactuca sativa</name>
    <name type="common">Garden lettuce</name>
    <dbReference type="NCBI Taxonomy" id="4236"/>
    <lineage>
        <taxon>Eukaryota</taxon>
        <taxon>Viridiplantae</taxon>
        <taxon>Streptophyta</taxon>
        <taxon>Embryophyta</taxon>
        <taxon>Tracheophyta</taxon>
        <taxon>Spermatophyta</taxon>
        <taxon>Magnoliopsida</taxon>
        <taxon>eudicotyledons</taxon>
        <taxon>Gunneridae</taxon>
        <taxon>Pentapetalae</taxon>
        <taxon>asterids</taxon>
        <taxon>campanulids</taxon>
        <taxon>Asterales</taxon>
        <taxon>Asteraceae</taxon>
        <taxon>Cichorioideae</taxon>
        <taxon>Cichorieae</taxon>
        <taxon>Lactucinae</taxon>
        <taxon>Lactuca</taxon>
    </lineage>
</organism>
<dbReference type="GO" id="GO:0045490">
    <property type="term" value="P:pectin catabolic process"/>
    <property type="evidence" value="ECO:0007669"/>
    <property type="project" value="UniProtKB-UniRule"/>
</dbReference>
<comment type="catalytic activity">
    <reaction evidence="10 13">
        <text>[(1-&gt;4)-alpha-D-galacturonosyl methyl ester](n) + n H2O = [(1-&gt;4)-alpha-D-galacturonosyl](n) + n methanol + n H(+)</text>
        <dbReference type="Rhea" id="RHEA:22380"/>
        <dbReference type="Rhea" id="RHEA-COMP:14570"/>
        <dbReference type="Rhea" id="RHEA-COMP:14573"/>
        <dbReference type="ChEBI" id="CHEBI:15377"/>
        <dbReference type="ChEBI" id="CHEBI:15378"/>
        <dbReference type="ChEBI" id="CHEBI:17790"/>
        <dbReference type="ChEBI" id="CHEBI:140522"/>
        <dbReference type="ChEBI" id="CHEBI:140523"/>
        <dbReference type="EC" id="3.1.1.11"/>
    </reaction>
</comment>
<dbReference type="SUPFAM" id="SSF101148">
    <property type="entry name" value="Plant invertase/pectin methylesterase inhibitor"/>
    <property type="match status" value="1"/>
</dbReference>
<dbReference type="InterPro" id="IPR011050">
    <property type="entry name" value="Pectin_lyase_fold/virulence"/>
</dbReference>
<dbReference type="PANTHER" id="PTHR31707">
    <property type="entry name" value="PECTINESTERASE"/>
    <property type="match status" value="1"/>
</dbReference>
<evidence type="ECO:0000256" key="12">
    <source>
        <dbReference type="PROSITE-ProRule" id="PRU10040"/>
    </source>
</evidence>
<comment type="similarity">
    <text evidence="3">In the C-terminal section; belongs to the pectinesterase family.</text>
</comment>
<keyword evidence="9" id="KW-0961">Cell wall biogenesis/degradation</keyword>
<accession>A0A9R1V9D1</accession>
<feature type="region of interest" description="Disordered" evidence="14">
    <location>
        <begin position="258"/>
        <end position="286"/>
    </location>
</feature>
<evidence type="ECO:0000256" key="9">
    <source>
        <dbReference type="ARBA" id="ARBA00023316"/>
    </source>
</evidence>
<keyword evidence="18" id="KW-1185">Reference proteome</keyword>
<evidence type="ECO:0000256" key="13">
    <source>
        <dbReference type="RuleBase" id="RU000589"/>
    </source>
</evidence>
<dbReference type="AlphaFoldDB" id="A0A9R1V9D1"/>
<dbReference type="OrthoDB" id="2019149at2759"/>
<evidence type="ECO:0000256" key="2">
    <source>
        <dbReference type="ARBA" id="ARBA00006027"/>
    </source>
</evidence>
<evidence type="ECO:0000259" key="16">
    <source>
        <dbReference type="SMART" id="SM00856"/>
    </source>
</evidence>
<feature type="active site" evidence="12">
    <location>
        <position position="508"/>
    </location>
</feature>
<dbReference type="SMART" id="SM00856">
    <property type="entry name" value="PMEI"/>
    <property type="match status" value="1"/>
</dbReference>
<proteinExistence type="inferred from homology"/>
<dbReference type="GO" id="GO:0046910">
    <property type="term" value="F:pectinesterase inhibitor activity"/>
    <property type="evidence" value="ECO:0000318"/>
    <property type="project" value="GO_Central"/>
</dbReference>
<keyword evidence="15" id="KW-0472">Membrane</keyword>
<feature type="transmembrane region" description="Helical" evidence="15">
    <location>
        <begin position="12"/>
        <end position="30"/>
    </location>
</feature>
<dbReference type="SUPFAM" id="SSF51126">
    <property type="entry name" value="Pectin lyase-like"/>
    <property type="match status" value="1"/>
</dbReference>
<dbReference type="PROSITE" id="PS00503">
    <property type="entry name" value="PECTINESTERASE_2"/>
    <property type="match status" value="1"/>
</dbReference>
<keyword evidence="15" id="KW-1133">Transmembrane helix</keyword>
<dbReference type="Gene3D" id="1.20.140.40">
    <property type="entry name" value="Invertase/pectin methylesterase inhibitor family protein"/>
    <property type="match status" value="1"/>
</dbReference>
<evidence type="ECO:0000256" key="8">
    <source>
        <dbReference type="ARBA" id="ARBA00023180"/>
    </source>
</evidence>
<evidence type="ECO:0000256" key="11">
    <source>
        <dbReference type="ARBA" id="ARBA00057335"/>
    </source>
</evidence>
<comment type="similarity">
    <text evidence="2">In the N-terminal section; belongs to the PMEI family.</text>
</comment>
<feature type="domain" description="Pectinesterase inhibitor" evidence="16">
    <location>
        <begin position="60"/>
        <end position="210"/>
    </location>
</feature>
<dbReference type="GO" id="GO:0030599">
    <property type="term" value="F:pectinesterase activity"/>
    <property type="evidence" value="ECO:0000318"/>
    <property type="project" value="GO_Central"/>
</dbReference>
<comment type="caution">
    <text evidence="17">The sequence shown here is derived from an EMBL/GenBank/DDBJ whole genome shotgun (WGS) entry which is preliminary data.</text>
</comment>
<keyword evidence="7" id="KW-1015">Disulfide bond</keyword>
<dbReference type="NCBIfam" id="TIGR01614">
    <property type="entry name" value="PME_inhib"/>
    <property type="match status" value="1"/>
</dbReference>
<dbReference type="InterPro" id="IPR006501">
    <property type="entry name" value="Pectinesterase_inhib_dom"/>
</dbReference>
<dbReference type="CDD" id="cd15798">
    <property type="entry name" value="PMEI-like_3"/>
    <property type="match status" value="1"/>
</dbReference>
<evidence type="ECO:0000256" key="1">
    <source>
        <dbReference type="ARBA" id="ARBA00005184"/>
    </source>
</evidence>
<evidence type="ECO:0000256" key="3">
    <source>
        <dbReference type="ARBA" id="ARBA00007786"/>
    </source>
</evidence>
<dbReference type="FunFam" id="1.20.140.40:FF:000001">
    <property type="entry name" value="Pectinesterase"/>
    <property type="match status" value="1"/>
</dbReference>
<evidence type="ECO:0000256" key="4">
    <source>
        <dbReference type="ARBA" id="ARBA00013229"/>
    </source>
</evidence>
<dbReference type="EC" id="3.1.1.11" evidence="4 13"/>
<keyword evidence="6 13" id="KW-0063">Aspartyl esterase</keyword>
<comment type="function">
    <text evidence="11">Acts in the modification of cell walls via demethylesterification of cell wall pectin.</text>
</comment>
<keyword evidence="8" id="KW-0325">Glycoprotein</keyword>
<evidence type="ECO:0000256" key="7">
    <source>
        <dbReference type="ARBA" id="ARBA00023157"/>
    </source>
</evidence>
<dbReference type="FunFam" id="2.160.20.10:FF:000001">
    <property type="entry name" value="Pectinesterase"/>
    <property type="match status" value="1"/>
</dbReference>
<evidence type="ECO:0000256" key="14">
    <source>
        <dbReference type="SAM" id="MobiDB-lite"/>
    </source>
</evidence>
<evidence type="ECO:0000256" key="5">
    <source>
        <dbReference type="ARBA" id="ARBA00022801"/>
    </source>
</evidence>
<gene>
    <name evidence="17" type="ORF">LSAT_V11C600305030</name>
</gene>
<evidence type="ECO:0000313" key="18">
    <source>
        <dbReference type="Proteomes" id="UP000235145"/>
    </source>
</evidence>
<feature type="transmembrane region" description="Helical" evidence="15">
    <location>
        <begin position="50"/>
        <end position="68"/>
    </location>
</feature>
<dbReference type="InterPro" id="IPR035513">
    <property type="entry name" value="Invertase/methylesterase_inhib"/>
</dbReference>
<comment type="pathway">
    <text evidence="1 13">Glycan metabolism; pectin degradation; 2-dehydro-3-deoxy-D-gluconate from pectin: step 1/5.</text>
</comment>
<dbReference type="InterPro" id="IPR012334">
    <property type="entry name" value="Pectin_lyas_fold"/>
</dbReference>
<dbReference type="EMBL" id="NBSK02000006">
    <property type="protein sequence ID" value="KAJ0202085.1"/>
    <property type="molecule type" value="Genomic_DNA"/>
</dbReference>
<dbReference type="Gene3D" id="2.160.20.10">
    <property type="entry name" value="Single-stranded right-handed beta-helix, Pectin lyase-like"/>
    <property type="match status" value="1"/>
</dbReference>
<dbReference type="InterPro" id="IPR033131">
    <property type="entry name" value="Pectinesterase_Asp_AS"/>
</dbReference>
<feature type="region of interest" description="Disordered" evidence="14">
    <location>
        <begin position="306"/>
        <end position="332"/>
    </location>
</feature>
<dbReference type="InterPro" id="IPR000070">
    <property type="entry name" value="Pectinesterase_cat"/>
</dbReference>
<evidence type="ECO:0000256" key="6">
    <source>
        <dbReference type="ARBA" id="ARBA00023085"/>
    </source>
</evidence>